<dbReference type="PANTHER" id="PTHR38098:SF1">
    <property type="entry name" value="LPS-ASSEMBLY LIPOPROTEIN LPTE"/>
    <property type="match status" value="1"/>
</dbReference>
<dbReference type="AlphaFoldDB" id="A0A1J5S8W7"/>
<dbReference type="Pfam" id="PF04390">
    <property type="entry name" value="LptE"/>
    <property type="match status" value="1"/>
</dbReference>
<gene>
    <name evidence="4" type="primary">lptE_3</name>
    <name evidence="4" type="ORF">GALL_132560</name>
</gene>
<proteinExistence type="inferred from homology"/>
<organism evidence="4">
    <name type="scientific">mine drainage metagenome</name>
    <dbReference type="NCBI Taxonomy" id="410659"/>
    <lineage>
        <taxon>unclassified sequences</taxon>
        <taxon>metagenomes</taxon>
        <taxon>ecological metagenomes</taxon>
    </lineage>
</organism>
<dbReference type="InterPro" id="IPR007485">
    <property type="entry name" value="LPS_assembly_LptE"/>
</dbReference>
<dbReference type="GO" id="GO:1990351">
    <property type="term" value="C:transporter complex"/>
    <property type="evidence" value="ECO:0007669"/>
    <property type="project" value="TreeGrafter"/>
</dbReference>
<accession>A0A1J5S8W7</accession>
<dbReference type="PANTHER" id="PTHR38098">
    <property type="entry name" value="LPS-ASSEMBLY LIPOPROTEIN LPTE"/>
    <property type="match status" value="1"/>
</dbReference>
<dbReference type="GO" id="GO:0019867">
    <property type="term" value="C:outer membrane"/>
    <property type="evidence" value="ECO:0007669"/>
    <property type="project" value="InterPro"/>
</dbReference>
<evidence type="ECO:0000256" key="2">
    <source>
        <dbReference type="ARBA" id="ARBA00023136"/>
    </source>
</evidence>
<reference evidence="4" key="1">
    <citation type="submission" date="2016-10" db="EMBL/GenBank/DDBJ databases">
        <title>Sequence of Gallionella enrichment culture.</title>
        <authorList>
            <person name="Poehlein A."/>
            <person name="Muehling M."/>
            <person name="Daniel R."/>
        </authorList>
    </citation>
    <scope>NUCLEOTIDE SEQUENCE</scope>
</reference>
<evidence type="ECO:0000256" key="1">
    <source>
        <dbReference type="ARBA" id="ARBA00022729"/>
    </source>
</evidence>
<sequence length="173" mass="19397">MQNLRTIATRQLNLSLSLALMCSLILSACGFQLRGAANLPFQKLYIQGGGISISRDLKQSLETNGIQVLDSPEGAELLLEVQGENYEKRILSLSGTGVVREFELFYRVSFRTREPANPIWSTVQTVQQRRDFSYNDSALLGKAEEEAMLNSDMRKDAVREVLRRLSAIKLTAK</sequence>
<protein>
    <submittedName>
        <fullName evidence="4">LPS-assembly lipoprotein LptE</fullName>
    </submittedName>
</protein>
<dbReference type="PROSITE" id="PS51257">
    <property type="entry name" value="PROKAR_LIPOPROTEIN"/>
    <property type="match status" value="1"/>
</dbReference>
<dbReference type="GO" id="GO:0043165">
    <property type="term" value="P:Gram-negative-bacterium-type cell outer membrane assembly"/>
    <property type="evidence" value="ECO:0007669"/>
    <property type="project" value="InterPro"/>
</dbReference>
<dbReference type="Gene3D" id="3.30.160.150">
    <property type="entry name" value="Lipoprotein like domain"/>
    <property type="match status" value="1"/>
</dbReference>
<name>A0A1J5S8W7_9ZZZZ</name>
<comment type="caution">
    <text evidence="4">The sequence shown here is derived from an EMBL/GenBank/DDBJ whole genome shotgun (WGS) entry which is preliminary data.</text>
</comment>
<evidence type="ECO:0000256" key="3">
    <source>
        <dbReference type="ARBA" id="ARBA00023237"/>
    </source>
</evidence>
<evidence type="ECO:0000313" key="4">
    <source>
        <dbReference type="EMBL" id="OIR04586.1"/>
    </source>
</evidence>
<dbReference type="GO" id="GO:0015920">
    <property type="term" value="P:lipopolysaccharide transport"/>
    <property type="evidence" value="ECO:0007669"/>
    <property type="project" value="TreeGrafter"/>
</dbReference>
<keyword evidence="1" id="KW-0732">Signal</keyword>
<keyword evidence="3" id="KW-0998">Cell outer membrane</keyword>
<dbReference type="HAMAP" id="MF_01186">
    <property type="entry name" value="LPS_assembly_LptE"/>
    <property type="match status" value="1"/>
</dbReference>
<dbReference type="GO" id="GO:0001530">
    <property type="term" value="F:lipopolysaccharide binding"/>
    <property type="evidence" value="ECO:0007669"/>
    <property type="project" value="TreeGrafter"/>
</dbReference>
<keyword evidence="4" id="KW-0449">Lipoprotein</keyword>
<dbReference type="EMBL" id="MLJW01000056">
    <property type="protein sequence ID" value="OIR04586.1"/>
    <property type="molecule type" value="Genomic_DNA"/>
</dbReference>
<keyword evidence="2" id="KW-0472">Membrane</keyword>